<comment type="caution">
    <text evidence="1">The sequence shown here is derived from an EMBL/GenBank/DDBJ whole genome shotgun (WGS) entry which is preliminary data.</text>
</comment>
<name>A0ACC2DEQ5_DIPCM</name>
<keyword evidence="2" id="KW-1185">Reference proteome</keyword>
<accession>A0ACC2DEQ5</accession>
<sequence length="887" mass="98437">MAAAGSLSFLLFALTIFVFGDGGIWASATNVTYDQRALIIDGKRRILVSGAIHYPRAVPEMWEDLILKAKDGGLDAIETYVFWDRHEPSPGTYNFEGRYDLPKFLKLVQKAGLYVILRIGPYACAEWNFGGFPVWLLDIPGIHFRTNNEPFKRRMQSFVKKVVNLMKEHKLFAPQGGPIILAQIENEYGNIEWSFGAPGKQYMLWAANMARGLDIGVPWIMCQQSDAPEYIINTCNGYYCDGWMPNAANKPKMWTEDWSGWFGSWGEPVPHRPVEDLAFAVARFFERRGSLQNYYMYFGGTNFGRTSGGPYITTSYDYDSPIDEYGQLRQPKWGHLANLHKVLKICEEALVGGDLRYISLGRMQEAHVYSNAERESSLATVLENNLFACVAFLANIDATSSASVTFNGNVYILPPWSVSILPDCKQVVYNTAQVISQSATLRMEASRLQRRDLASNGSLVSYPAKISGALVWEAYKEPVRVWGGKILKTKHLLEQISVTKDTTDYLWYRSSLQVSPEDLLDATPVIEIESMRDVVHIFVNGELAGSTNTKNVGLYAKATQPVNLNAGDNEIDILSVTVGLQNYGAFFETWGAGIRGPVLVRGLATGVRNLTNQLWKHEIGVKGEALKLYTREGAETVTWVPNSLTTSQPLVWYKGQFDAPEGDEPVALDLGGMGKGLVWVNGKSLGRYWPAFRAPQNGCSQKCDYRGPYGPSKCVTGCGQPSQQWYHIPRAWLEPTGNFLVLFEEIGGDISNIQIVTRSTNSVCSYISDAYPPPVSMWLEHINSKETHKKLTTPMLELQCPTGNLITDIKFASYGNPQGACGSFKKGSCHAESTLLVVKQACMGQESCSLTLSWKTFGVNPCPGLSKSLAVEAICRPPASDIFIGDM</sequence>
<dbReference type="EMBL" id="CM055097">
    <property type="protein sequence ID" value="KAJ7552723.1"/>
    <property type="molecule type" value="Genomic_DNA"/>
</dbReference>
<gene>
    <name evidence="1" type="ORF">O6H91_06G067100</name>
</gene>
<evidence type="ECO:0000313" key="2">
    <source>
        <dbReference type="Proteomes" id="UP001162992"/>
    </source>
</evidence>
<proteinExistence type="predicted"/>
<protein>
    <submittedName>
        <fullName evidence="1">Uncharacterized protein</fullName>
    </submittedName>
</protein>
<reference evidence="2" key="1">
    <citation type="journal article" date="2024" name="Proc. Natl. Acad. Sci. U.S.A.">
        <title>Extraordinary preservation of gene collinearity over three hundred million years revealed in homosporous lycophytes.</title>
        <authorList>
            <person name="Li C."/>
            <person name="Wickell D."/>
            <person name="Kuo L.Y."/>
            <person name="Chen X."/>
            <person name="Nie B."/>
            <person name="Liao X."/>
            <person name="Peng D."/>
            <person name="Ji J."/>
            <person name="Jenkins J."/>
            <person name="Williams M."/>
            <person name="Shu S."/>
            <person name="Plott C."/>
            <person name="Barry K."/>
            <person name="Rajasekar S."/>
            <person name="Grimwood J."/>
            <person name="Han X."/>
            <person name="Sun S."/>
            <person name="Hou Z."/>
            <person name="He W."/>
            <person name="Dai G."/>
            <person name="Sun C."/>
            <person name="Schmutz J."/>
            <person name="Leebens-Mack J.H."/>
            <person name="Li F.W."/>
            <person name="Wang L."/>
        </authorList>
    </citation>
    <scope>NUCLEOTIDE SEQUENCE [LARGE SCALE GENOMIC DNA]</scope>
    <source>
        <strain evidence="2">cv. PW_Plant_1</strain>
    </source>
</reference>
<evidence type="ECO:0000313" key="1">
    <source>
        <dbReference type="EMBL" id="KAJ7552723.1"/>
    </source>
</evidence>
<organism evidence="1 2">
    <name type="scientific">Diphasiastrum complanatum</name>
    <name type="common">Issler's clubmoss</name>
    <name type="synonym">Lycopodium complanatum</name>
    <dbReference type="NCBI Taxonomy" id="34168"/>
    <lineage>
        <taxon>Eukaryota</taxon>
        <taxon>Viridiplantae</taxon>
        <taxon>Streptophyta</taxon>
        <taxon>Embryophyta</taxon>
        <taxon>Tracheophyta</taxon>
        <taxon>Lycopodiopsida</taxon>
        <taxon>Lycopodiales</taxon>
        <taxon>Lycopodiaceae</taxon>
        <taxon>Lycopodioideae</taxon>
        <taxon>Diphasiastrum</taxon>
    </lineage>
</organism>
<dbReference type="Proteomes" id="UP001162992">
    <property type="component" value="Chromosome 6"/>
</dbReference>